<dbReference type="SUPFAM" id="SSF53649">
    <property type="entry name" value="Alkaline phosphatase-like"/>
    <property type="match status" value="1"/>
</dbReference>
<feature type="chain" id="PRO_5018141379" evidence="7">
    <location>
        <begin position="20"/>
        <end position="548"/>
    </location>
</feature>
<evidence type="ECO:0000256" key="1">
    <source>
        <dbReference type="ARBA" id="ARBA00001913"/>
    </source>
</evidence>
<dbReference type="Gene3D" id="3.40.720.10">
    <property type="entry name" value="Alkaline Phosphatase, subunit A"/>
    <property type="match status" value="1"/>
</dbReference>
<evidence type="ECO:0000256" key="4">
    <source>
        <dbReference type="ARBA" id="ARBA00022801"/>
    </source>
</evidence>
<dbReference type="InterPro" id="IPR047115">
    <property type="entry name" value="ARSB"/>
</dbReference>
<dbReference type="EMBL" id="MG022100">
    <property type="protein sequence ID" value="AYW00829.1"/>
    <property type="molecule type" value="mRNA"/>
</dbReference>
<keyword evidence="6" id="KW-0325">Glycoprotein</keyword>
<evidence type="ECO:0000256" key="6">
    <source>
        <dbReference type="ARBA" id="ARBA00023180"/>
    </source>
</evidence>
<dbReference type="Pfam" id="PF00884">
    <property type="entry name" value="Sulfatase"/>
    <property type="match status" value="1"/>
</dbReference>
<dbReference type="PANTHER" id="PTHR10342">
    <property type="entry name" value="ARYLSULFATASE"/>
    <property type="match status" value="1"/>
</dbReference>
<dbReference type="CDD" id="cd16029">
    <property type="entry name" value="4-S"/>
    <property type="match status" value="1"/>
</dbReference>
<reference evidence="9" key="1">
    <citation type="submission" date="2017-10" db="EMBL/GenBank/DDBJ databases">
        <title>Sublimation of adaptive conflict during emergence of an insect counteradaptation.</title>
        <authorList>
            <person name="Kirsch R."/>
            <person name="Heidel-Fischer H.M."/>
            <person name="Baxter S.W."/>
            <person name="Heckel D.G."/>
            <person name="Vogel H."/>
            <person name="Kroymann J."/>
        </authorList>
    </citation>
    <scope>NUCLEOTIDE SEQUENCE</scope>
    <source>
        <tissue evidence="9">Gut</tissue>
    </source>
</reference>
<proteinExistence type="evidence at transcript level"/>
<dbReference type="PROSITE" id="PS00149">
    <property type="entry name" value="SULFATASE_2"/>
    <property type="match status" value="1"/>
</dbReference>
<protein>
    <submittedName>
        <fullName evidence="9">Glucosinolate sulfatase 3</fullName>
    </submittedName>
</protein>
<accession>A0A3G5BLU8</accession>
<evidence type="ECO:0000259" key="8">
    <source>
        <dbReference type="Pfam" id="PF00884"/>
    </source>
</evidence>
<sequence length="548" mass="61035">MGRLVQICLVLSVALAASAQKAKPNVLFVMADDMGWDDWSSHGSRQVLTPNLDSLAGSGVLLHRYYTHALCSPARSAVLTGRYSHTIGMQGRPLLHGEARGIPQSERLLPQYLKELGYRTQLVGKWHVGHAYRNQLPINRGFENHYGARTGFMDYYEYNSQEAWASGPVSGLSLFRDYKPDFEAEGYITDLYNEEAKHIIRSHNTSEPLFLMVTHHAPHNGNEDASLQAPPEEVRAQRHVELHPRRIFAAMVKKLDDSVGDMVATLKEQGMLENTIIVFVADNGAPTVGNGANSGSNYPLRGVKGSPWEGGIRVDGLVWAGPEVVEGNDWRGNIFQGKMHASDWLPTLLEAIGEQPPTGIDGIPQWQHILENQPTRQEIFEIDDFTGYSSITLGRHKLIVGTVNPPYNLHRGGDLRGIIGQPPNYQQAVRNSKAYAAITAAGVPIDVEHLEENKEKATVTCGKGVAKECIPSAEKWCLYDIIDDPCEYRDLSESLPGLAQVLRFRLSQEEERVVPRTDQNDPIGSERAMPKNFNYTWETFMDLEPYTA</sequence>
<gene>
    <name evidence="9" type="primary">GSS3</name>
</gene>
<dbReference type="InterPro" id="IPR000917">
    <property type="entry name" value="Sulfatase_N"/>
</dbReference>
<dbReference type="GO" id="GO:0008484">
    <property type="term" value="F:sulfuric ester hydrolase activity"/>
    <property type="evidence" value="ECO:0007669"/>
    <property type="project" value="InterPro"/>
</dbReference>
<evidence type="ECO:0000256" key="2">
    <source>
        <dbReference type="ARBA" id="ARBA00008779"/>
    </source>
</evidence>
<keyword evidence="3" id="KW-0479">Metal-binding</keyword>
<evidence type="ECO:0000256" key="5">
    <source>
        <dbReference type="ARBA" id="ARBA00022837"/>
    </source>
</evidence>
<dbReference type="InterPro" id="IPR024607">
    <property type="entry name" value="Sulfatase_CS"/>
</dbReference>
<comment type="similarity">
    <text evidence="2">Belongs to the sulfatase family.</text>
</comment>
<dbReference type="AlphaFoldDB" id="A0A3G5BLU8"/>
<dbReference type="GO" id="GO:0046872">
    <property type="term" value="F:metal ion binding"/>
    <property type="evidence" value="ECO:0007669"/>
    <property type="project" value="UniProtKB-KW"/>
</dbReference>
<keyword evidence="7" id="KW-0732">Signal</keyword>
<keyword evidence="5" id="KW-0106">Calcium</keyword>
<organism evidence="9">
    <name type="scientific">Plutella australiana</name>
    <dbReference type="NCBI Taxonomy" id="1405358"/>
    <lineage>
        <taxon>Eukaryota</taxon>
        <taxon>Metazoa</taxon>
        <taxon>Ecdysozoa</taxon>
        <taxon>Arthropoda</taxon>
        <taxon>Hexapoda</taxon>
        <taxon>Insecta</taxon>
        <taxon>Pterygota</taxon>
        <taxon>Neoptera</taxon>
        <taxon>Endopterygota</taxon>
        <taxon>Lepidoptera</taxon>
        <taxon>Glossata</taxon>
        <taxon>Ditrysia</taxon>
        <taxon>Yponomeutoidea</taxon>
        <taxon>Plutellidae</taxon>
        <taxon>Plutella</taxon>
    </lineage>
</organism>
<evidence type="ECO:0000313" key="9">
    <source>
        <dbReference type="EMBL" id="AYW00829.1"/>
    </source>
</evidence>
<evidence type="ECO:0000256" key="3">
    <source>
        <dbReference type="ARBA" id="ARBA00022723"/>
    </source>
</evidence>
<dbReference type="PANTHER" id="PTHR10342:SF264">
    <property type="entry name" value="MIP05773P-RELATED"/>
    <property type="match status" value="1"/>
</dbReference>
<evidence type="ECO:0000256" key="7">
    <source>
        <dbReference type="SAM" id="SignalP"/>
    </source>
</evidence>
<comment type="cofactor">
    <cofactor evidence="1">
        <name>Ca(2+)</name>
        <dbReference type="ChEBI" id="CHEBI:29108"/>
    </cofactor>
</comment>
<feature type="domain" description="Sulfatase N-terminal" evidence="8">
    <location>
        <begin position="24"/>
        <end position="353"/>
    </location>
</feature>
<dbReference type="InterPro" id="IPR017850">
    <property type="entry name" value="Alkaline_phosphatase_core_sf"/>
</dbReference>
<dbReference type="PROSITE" id="PS00523">
    <property type="entry name" value="SULFATASE_1"/>
    <property type="match status" value="1"/>
</dbReference>
<name>A0A3G5BLU8_9NEOP</name>
<feature type="signal peptide" evidence="7">
    <location>
        <begin position="1"/>
        <end position="19"/>
    </location>
</feature>
<keyword evidence="4" id="KW-0378">Hydrolase</keyword>
<dbReference type="Gene3D" id="3.30.1120.10">
    <property type="match status" value="1"/>
</dbReference>